<dbReference type="InterPro" id="IPR050498">
    <property type="entry name" value="Ycf3"/>
</dbReference>
<keyword evidence="5" id="KW-1185">Reference proteome</keyword>
<comment type="caution">
    <text evidence="4">The sequence shown here is derived from an EMBL/GenBank/DDBJ whole genome shotgun (WGS) entry which is preliminary data.</text>
</comment>
<dbReference type="Pfam" id="PF14559">
    <property type="entry name" value="TPR_19"/>
    <property type="match status" value="1"/>
</dbReference>
<evidence type="ECO:0000256" key="1">
    <source>
        <dbReference type="ARBA" id="ARBA00022737"/>
    </source>
</evidence>
<gene>
    <name evidence="4" type="ORF">ACFSUE_01960</name>
</gene>
<organism evidence="4 5">
    <name type="scientific">Sporolactobacillus shoreicorticis</name>
    <dbReference type="NCBI Taxonomy" id="1923877"/>
    <lineage>
        <taxon>Bacteria</taxon>
        <taxon>Bacillati</taxon>
        <taxon>Bacillota</taxon>
        <taxon>Bacilli</taxon>
        <taxon>Bacillales</taxon>
        <taxon>Sporolactobacillaceae</taxon>
        <taxon>Sporolactobacillus</taxon>
    </lineage>
</organism>
<protein>
    <submittedName>
        <fullName evidence="4">Tetratricopeptide repeat protein</fullName>
    </submittedName>
</protein>
<feature type="repeat" description="TPR" evidence="3">
    <location>
        <begin position="179"/>
        <end position="212"/>
    </location>
</feature>
<dbReference type="Pfam" id="PF13181">
    <property type="entry name" value="TPR_8"/>
    <property type="match status" value="1"/>
</dbReference>
<accession>A0ABW5RY99</accession>
<evidence type="ECO:0000313" key="4">
    <source>
        <dbReference type="EMBL" id="MFD2692411.1"/>
    </source>
</evidence>
<dbReference type="RefSeq" id="WP_253059427.1">
    <property type="nucleotide sequence ID" value="NZ_JAMXWM010000004.1"/>
</dbReference>
<dbReference type="InterPro" id="IPR011990">
    <property type="entry name" value="TPR-like_helical_dom_sf"/>
</dbReference>
<dbReference type="SMART" id="SM00028">
    <property type="entry name" value="TPR"/>
    <property type="match status" value="5"/>
</dbReference>
<dbReference type="PANTHER" id="PTHR44858">
    <property type="entry name" value="TETRATRICOPEPTIDE REPEAT PROTEIN 6"/>
    <property type="match status" value="1"/>
</dbReference>
<feature type="repeat" description="TPR" evidence="3">
    <location>
        <begin position="110"/>
        <end position="143"/>
    </location>
</feature>
<dbReference type="PROSITE" id="PS50005">
    <property type="entry name" value="TPR"/>
    <property type="match status" value="4"/>
</dbReference>
<sequence>MAENQSGDTRRARLGASEARRFLHVSEGLAESERPERIQNQAWIQDRAFFARFFLYLSNKPHLVKAFQKRQEQLCYNYLGLEKEARGQKDFMEERNCRKKAHVIDFHCDGDFFYQKGIACFEKGDLERASKYMERAIKFKPNDVDYLCQQAEILAELENYESSIRLLKKVVYELDAKMTDCYFFIANNYAYLGEFQEALDEVQIYLTLDPNGTFKHEAQELFQMLNSEMKELDEDESVYVTVHERGRLALEHGRFDEAIHYFKQVIQDEPDFLAAQNNLSIAYFSMEDQEQALATAHRVLEKDPGNIHALCNLATFYDQLHNKSGLEKVVARLDLIYPLYPEHCGKLGSTYLFIGNYKRAYYWLRIAEKRGARRDQVFYFWMALSAYHCGDEETAKQNWKRVDFFSDKPFHPFKYSKIQDMMFEPGAEDNFMVRDLIHKEVWEEVKPFQIFSLFYAARCHDRSLVLAVAKKGTDPEITDFAHRLTEEMDSGECDLSMQVMREVEHLAGGGKETMKHPELYSFWAVVDAFAHVREKDIKGWAAALIYLWKKEFGKPAAQKEIAMEAGTTLYQLRKHIQELSIALEKQWNDD</sequence>
<evidence type="ECO:0000256" key="2">
    <source>
        <dbReference type="ARBA" id="ARBA00022803"/>
    </source>
</evidence>
<dbReference type="EMBL" id="JBHUMQ010000003">
    <property type="protein sequence ID" value="MFD2692411.1"/>
    <property type="molecule type" value="Genomic_DNA"/>
</dbReference>
<proteinExistence type="predicted"/>
<dbReference type="PANTHER" id="PTHR44858:SF1">
    <property type="entry name" value="UDP-N-ACETYLGLUCOSAMINE--PEPTIDE N-ACETYLGLUCOSAMINYLTRANSFERASE SPINDLY-RELATED"/>
    <property type="match status" value="1"/>
</dbReference>
<keyword evidence="1" id="KW-0677">Repeat</keyword>
<reference evidence="5" key="1">
    <citation type="journal article" date="2019" name="Int. J. Syst. Evol. Microbiol.">
        <title>The Global Catalogue of Microorganisms (GCM) 10K type strain sequencing project: providing services to taxonomists for standard genome sequencing and annotation.</title>
        <authorList>
            <consortium name="The Broad Institute Genomics Platform"/>
            <consortium name="The Broad Institute Genome Sequencing Center for Infectious Disease"/>
            <person name="Wu L."/>
            <person name="Ma J."/>
        </authorList>
    </citation>
    <scope>NUCLEOTIDE SEQUENCE [LARGE SCALE GENOMIC DNA]</scope>
    <source>
        <strain evidence="5">TISTR 2466</strain>
    </source>
</reference>
<evidence type="ECO:0000313" key="5">
    <source>
        <dbReference type="Proteomes" id="UP001597399"/>
    </source>
</evidence>
<dbReference type="SUPFAM" id="SSF48452">
    <property type="entry name" value="TPR-like"/>
    <property type="match status" value="1"/>
</dbReference>
<dbReference type="InterPro" id="IPR019734">
    <property type="entry name" value="TPR_rpt"/>
</dbReference>
<feature type="repeat" description="TPR" evidence="3">
    <location>
        <begin position="239"/>
        <end position="272"/>
    </location>
</feature>
<feature type="repeat" description="TPR" evidence="3">
    <location>
        <begin position="273"/>
        <end position="306"/>
    </location>
</feature>
<evidence type="ECO:0000256" key="3">
    <source>
        <dbReference type="PROSITE-ProRule" id="PRU00339"/>
    </source>
</evidence>
<dbReference type="Proteomes" id="UP001597399">
    <property type="component" value="Unassembled WGS sequence"/>
</dbReference>
<dbReference type="Gene3D" id="1.25.40.10">
    <property type="entry name" value="Tetratricopeptide repeat domain"/>
    <property type="match status" value="2"/>
</dbReference>
<keyword evidence="2 3" id="KW-0802">TPR repeat</keyword>
<name>A0ABW5RY99_9BACL</name>